<sequence length="465" mass="48907">MRCAEPDLLTGYLNALGLDVDYVRASGNSLYRADSAEPVLDLVGGYGATVLGHNHPELVAFAKELLDRQVPVFTQFAGNRAAADVTARLNTILRRELADPEPFAAVFSSSGAEAVEAAVKHAELVRQGHLSAILSRIEENLTALPPAEAATIRRANAERAATRPVLLALEGAFHGKLLGSAQLTHNPDFRLPFAGVGPRCRFVEPTAEAVAQALAAERVTVTDVVDGARVERDLPAVTGFLVEPVQGEGGVRVVGAEAANACAGAGVPVLVDEIQSGMGRTGTFLASAPQGVRGDYYLLAKSLGGGLAKAAVTLIRESHFRSDFSLTHSSTFAADGFSTALAAKVLDLLEADDGALYRQVAERGARLGEALDRVRADHPDQVAEVRGRGLMLGVEFTSTAPRFGYHAAGYLLREHAVRVLPTASAPTTLRVQPSVLLTDEEIGRAEHALRALCAVLRTSPGGVPA</sequence>
<name>A0A290Z9S6_9PSEU</name>
<dbReference type="Gene3D" id="3.90.1150.10">
    <property type="entry name" value="Aspartate Aminotransferase, domain 1"/>
    <property type="match status" value="2"/>
</dbReference>
<accession>A0A290Z9S6</accession>
<gene>
    <name evidence="6" type="ORF">CNX65_23005</name>
</gene>
<dbReference type="PIRSF" id="PIRSF000521">
    <property type="entry name" value="Transaminase_4ab_Lys_Orn"/>
    <property type="match status" value="1"/>
</dbReference>
<dbReference type="SUPFAM" id="SSF53383">
    <property type="entry name" value="PLP-dependent transferases"/>
    <property type="match status" value="1"/>
</dbReference>
<dbReference type="InterPro" id="IPR005814">
    <property type="entry name" value="Aminotrans_3"/>
</dbReference>
<dbReference type="Pfam" id="PF00202">
    <property type="entry name" value="Aminotran_3"/>
    <property type="match status" value="1"/>
</dbReference>
<dbReference type="Gene3D" id="3.40.640.10">
    <property type="entry name" value="Type I PLP-dependent aspartate aminotransferase-like (Major domain)"/>
    <property type="match status" value="2"/>
</dbReference>
<keyword evidence="3" id="KW-0808">Transferase</keyword>
<comment type="similarity">
    <text evidence="5">Belongs to the class-III pyridoxal-phosphate-dependent aminotransferase family.</text>
</comment>
<evidence type="ECO:0000313" key="6">
    <source>
        <dbReference type="EMBL" id="ATE55791.1"/>
    </source>
</evidence>
<dbReference type="Proteomes" id="UP000218505">
    <property type="component" value="Chromosome"/>
</dbReference>
<protein>
    <submittedName>
        <fullName evidence="6">Aspartate aminotransferase family protein</fullName>
    </submittedName>
</protein>
<dbReference type="InterPro" id="IPR015421">
    <property type="entry name" value="PyrdxlP-dep_Trfase_major"/>
</dbReference>
<dbReference type="GO" id="GO:0042802">
    <property type="term" value="F:identical protein binding"/>
    <property type="evidence" value="ECO:0007669"/>
    <property type="project" value="TreeGrafter"/>
</dbReference>
<dbReference type="InterPro" id="IPR050103">
    <property type="entry name" value="Class-III_PLP-dep_AT"/>
</dbReference>
<evidence type="ECO:0000256" key="3">
    <source>
        <dbReference type="ARBA" id="ARBA00022679"/>
    </source>
</evidence>
<evidence type="ECO:0000256" key="2">
    <source>
        <dbReference type="ARBA" id="ARBA00022576"/>
    </source>
</evidence>
<comment type="cofactor">
    <cofactor evidence="1">
        <name>pyridoxal 5'-phosphate</name>
        <dbReference type="ChEBI" id="CHEBI:597326"/>
    </cofactor>
</comment>
<dbReference type="GO" id="GO:0030170">
    <property type="term" value="F:pyridoxal phosphate binding"/>
    <property type="evidence" value="ECO:0007669"/>
    <property type="project" value="InterPro"/>
</dbReference>
<dbReference type="EMBL" id="CP023445">
    <property type="protein sequence ID" value="ATE55791.1"/>
    <property type="molecule type" value="Genomic_DNA"/>
</dbReference>
<dbReference type="RefSeq" id="WP_096495622.1">
    <property type="nucleotide sequence ID" value="NZ_CP023445.1"/>
</dbReference>
<dbReference type="GO" id="GO:0008483">
    <property type="term" value="F:transaminase activity"/>
    <property type="evidence" value="ECO:0007669"/>
    <property type="project" value="UniProtKB-KW"/>
</dbReference>
<evidence type="ECO:0000256" key="5">
    <source>
        <dbReference type="RuleBase" id="RU003560"/>
    </source>
</evidence>
<reference evidence="6" key="1">
    <citation type="submission" date="2017-09" db="EMBL/GenBank/DDBJ databases">
        <title>Complete Genome Sequence of ansamitocin-producing Bacterium Actinosynnema pretiosum X47.</title>
        <authorList>
            <person name="Cao G."/>
            <person name="Zong G."/>
            <person name="Zhong C."/>
            <person name="Fu J."/>
        </authorList>
    </citation>
    <scope>NUCLEOTIDE SEQUENCE [LARGE SCALE GENOMIC DNA]</scope>
    <source>
        <strain evidence="6">X47</strain>
    </source>
</reference>
<dbReference type="KEGG" id="apre:CNX65_23005"/>
<dbReference type="PANTHER" id="PTHR11986">
    <property type="entry name" value="AMINOTRANSFERASE CLASS III"/>
    <property type="match status" value="1"/>
</dbReference>
<organism evidence="6 7">
    <name type="scientific">Actinosynnema pretiosum</name>
    <dbReference type="NCBI Taxonomy" id="42197"/>
    <lineage>
        <taxon>Bacteria</taxon>
        <taxon>Bacillati</taxon>
        <taxon>Actinomycetota</taxon>
        <taxon>Actinomycetes</taxon>
        <taxon>Pseudonocardiales</taxon>
        <taxon>Pseudonocardiaceae</taxon>
        <taxon>Actinosynnema</taxon>
    </lineage>
</organism>
<keyword evidence="4 5" id="KW-0663">Pyridoxal phosphate</keyword>
<proteinExistence type="inferred from homology"/>
<keyword evidence="2 6" id="KW-0032">Aminotransferase</keyword>
<dbReference type="InterPro" id="IPR015424">
    <property type="entry name" value="PyrdxlP-dep_Trfase"/>
</dbReference>
<evidence type="ECO:0000256" key="4">
    <source>
        <dbReference type="ARBA" id="ARBA00022898"/>
    </source>
</evidence>
<dbReference type="PANTHER" id="PTHR11986:SF79">
    <property type="entry name" value="ACETYLORNITHINE AMINOTRANSFERASE, MITOCHONDRIAL"/>
    <property type="match status" value="1"/>
</dbReference>
<dbReference type="InterPro" id="IPR015422">
    <property type="entry name" value="PyrdxlP-dep_Trfase_small"/>
</dbReference>
<dbReference type="AlphaFoldDB" id="A0A290Z9S6"/>
<evidence type="ECO:0000313" key="7">
    <source>
        <dbReference type="Proteomes" id="UP000218505"/>
    </source>
</evidence>
<evidence type="ECO:0000256" key="1">
    <source>
        <dbReference type="ARBA" id="ARBA00001933"/>
    </source>
</evidence>
<keyword evidence="7" id="KW-1185">Reference proteome</keyword>